<comment type="caution">
    <text evidence="1">The sequence shown here is derived from an EMBL/GenBank/DDBJ whole genome shotgun (WGS) entry which is preliminary data.</text>
</comment>
<feature type="non-terminal residue" evidence="1">
    <location>
        <position position="87"/>
    </location>
</feature>
<dbReference type="AlphaFoldDB" id="A0AAV5UVA7"/>
<evidence type="ECO:0008006" key="3">
    <source>
        <dbReference type="Google" id="ProtNLM"/>
    </source>
</evidence>
<sequence length="87" mass="9048">MISAVVRDLSLVALLVVVRTLLPHLLIGELVPLDSGGLGDIGRLHSRLLQTLAMLLHPDEEGGGGPLGHVGVLGLLDGLSRPLGHCH</sequence>
<dbReference type="Proteomes" id="UP001432322">
    <property type="component" value="Unassembled WGS sequence"/>
</dbReference>
<accession>A0AAV5UVA7</accession>
<evidence type="ECO:0000313" key="2">
    <source>
        <dbReference type="Proteomes" id="UP001432322"/>
    </source>
</evidence>
<organism evidence="1 2">
    <name type="scientific">Pristionchus fissidentatus</name>
    <dbReference type="NCBI Taxonomy" id="1538716"/>
    <lineage>
        <taxon>Eukaryota</taxon>
        <taxon>Metazoa</taxon>
        <taxon>Ecdysozoa</taxon>
        <taxon>Nematoda</taxon>
        <taxon>Chromadorea</taxon>
        <taxon>Rhabditida</taxon>
        <taxon>Rhabditina</taxon>
        <taxon>Diplogasteromorpha</taxon>
        <taxon>Diplogasteroidea</taxon>
        <taxon>Neodiplogasteridae</taxon>
        <taxon>Pristionchus</taxon>
    </lineage>
</organism>
<reference evidence="1" key="1">
    <citation type="submission" date="2023-10" db="EMBL/GenBank/DDBJ databases">
        <title>Genome assembly of Pristionchus species.</title>
        <authorList>
            <person name="Yoshida K."/>
            <person name="Sommer R.J."/>
        </authorList>
    </citation>
    <scope>NUCLEOTIDE SEQUENCE</scope>
    <source>
        <strain evidence="1">RS5133</strain>
    </source>
</reference>
<evidence type="ECO:0000313" key="1">
    <source>
        <dbReference type="EMBL" id="GMT11074.1"/>
    </source>
</evidence>
<keyword evidence="2" id="KW-1185">Reference proteome</keyword>
<dbReference type="EMBL" id="BTSY01000001">
    <property type="protein sequence ID" value="GMT11074.1"/>
    <property type="molecule type" value="Genomic_DNA"/>
</dbReference>
<proteinExistence type="predicted"/>
<gene>
    <name evidence="1" type="ORF">PFISCL1PPCAC_2371</name>
</gene>
<protein>
    <recommendedName>
        <fullName evidence="3">Secreted protein</fullName>
    </recommendedName>
</protein>
<name>A0AAV5UVA7_9BILA</name>